<keyword evidence="3" id="KW-1185">Reference proteome</keyword>
<sequence length="475" mass="55510">MMKRFSLFLIILCFGMAKAQQNDFFVFKESEVYSLFNFMETASKKQGTSSNYRQYIESKLSGDQEFQRLANDFKSIDFNEGIVRQDYPKGRNYRKSYLTLLVAQSLKSKDLKDFNERITGILPVNEQVKMLDILKNAQPYFRKYVWNDGELKIKNQISDLKKYREMSSQLFIKFNKFYKSSWDQQIPFYVTLYPIPGKSGSTVSTPHANALCIGTLTDAKDTEGTLSVTMHEMCHILYHEQSRNVQFEQEKYFNENPSKYSKLAYSYFNEAMATALGNGYAWKMLKKGVLDQGEWYNNTTIDLFAKAIYPMTEKYLESNRSIDKEFINHAVKVFGETFPDAIYEYDQNFNTINIFTDDIDGNYIFDNFFDYFNANNVGVSSPMKNISQSPKLLEDSSSFIIILDKQQKEYLEELKTVFPEIKNIKYDQSVQNISFLDSKGRMIVLLFISKKEDLKAAMEKLSKHKKVDKNKLIQY</sequence>
<dbReference type="Proteomes" id="UP000028713">
    <property type="component" value="Unassembled WGS sequence"/>
</dbReference>
<evidence type="ECO:0000313" key="3">
    <source>
        <dbReference type="Proteomes" id="UP000028713"/>
    </source>
</evidence>
<dbReference type="AlphaFoldDB" id="A0A085Z7B9"/>
<gene>
    <name evidence="2" type="ORF">IX39_06650</name>
</gene>
<keyword evidence="1" id="KW-0732">Signal</keyword>
<evidence type="ECO:0000256" key="1">
    <source>
        <dbReference type="SAM" id="SignalP"/>
    </source>
</evidence>
<feature type="chain" id="PRO_5001800558" description="DUF4932 domain-containing protein" evidence="1">
    <location>
        <begin position="20"/>
        <end position="475"/>
    </location>
</feature>
<accession>A0A085Z7B9</accession>
<dbReference type="eggNOG" id="ENOG502Z9N9">
    <property type="taxonomic scope" value="Bacteria"/>
</dbReference>
<dbReference type="EMBL" id="JPRP01000001">
    <property type="protein sequence ID" value="KFF00333.1"/>
    <property type="molecule type" value="Genomic_DNA"/>
</dbReference>
<dbReference type="STRING" id="236814.IX39_06650"/>
<evidence type="ECO:0000313" key="2">
    <source>
        <dbReference type="EMBL" id="KFF00333.1"/>
    </source>
</evidence>
<proteinExistence type="predicted"/>
<name>A0A085Z7B9_9FLAO</name>
<protein>
    <recommendedName>
        <fullName evidence="4">DUF4932 domain-containing protein</fullName>
    </recommendedName>
</protein>
<feature type="signal peptide" evidence="1">
    <location>
        <begin position="1"/>
        <end position="19"/>
    </location>
</feature>
<organism evidence="2 3">
    <name type="scientific">Chryseobacterium formosense</name>
    <dbReference type="NCBI Taxonomy" id="236814"/>
    <lineage>
        <taxon>Bacteria</taxon>
        <taxon>Pseudomonadati</taxon>
        <taxon>Bacteroidota</taxon>
        <taxon>Flavobacteriia</taxon>
        <taxon>Flavobacteriales</taxon>
        <taxon>Weeksellaceae</taxon>
        <taxon>Chryseobacterium group</taxon>
        <taxon>Chryseobacterium</taxon>
    </lineage>
</organism>
<evidence type="ECO:0008006" key="4">
    <source>
        <dbReference type="Google" id="ProtNLM"/>
    </source>
</evidence>
<dbReference type="RefSeq" id="WP_034674480.1">
    <property type="nucleotide sequence ID" value="NZ_FPAP01000001.1"/>
</dbReference>
<dbReference type="OrthoDB" id="861310at2"/>
<reference evidence="2 3" key="1">
    <citation type="submission" date="2014-07" db="EMBL/GenBank/DDBJ databases">
        <title>Genome of Chryseobacterium formosense LMG 24722.</title>
        <authorList>
            <person name="Pipes S.E."/>
            <person name="Stropko S.J."/>
            <person name="Newman J.D."/>
        </authorList>
    </citation>
    <scope>NUCLEOTIDE SEQUENCE [LARGE SCALE GENOMIC DNA]</scope>
    <source>
        <strain evidence="2 3">LMG 24722</strain>
    </source>
</reference>
<comment type="caution">
    <text evidence="2">The sequence shown here is derived from an EMBL/GenBank/DDBJ whole genome shotgun (WGS) entry which is preliminary data.</text>
</comment>